<dbReference type="HOGENOM" id="CLU_3296409_0_0_6"/>
<dbReference type="STRING" id="667129.HMPREF0758_5057"/>
<dbReference type="AlphaFoldDB" id="D4EA57"/>
<reference evidence="1 2" key="1">
    <citation type="submission" date="2010-01" db="EMBL/GenBank/DDBJ databases">
        <authorList>
            <person name="Muzny D."/>
            <person name="Qin X."/>
            <person name="Deng J."/>
            <person name="Jiang H."/>
            <person name="Liu Y."/>
            <person name="Qu J."/>
            <person name="Song X.-Z."/>
            <person name="Zhang L."/>
            <person name="Thornton R."/>
            <person name="Coyle M."/>
            <person name="Francisco L."/>
            <person name="Jackson L."/>
            <person name="Javaid M."/>
            <person name="Korchina V."/>
            <person name="Kovar C."/>
            <person name="Mata R."/>
            <person name="Mathew T."/>
            <person name="Ngo R."/>
            <person name="Nguyen L."/>
            <person name="Nguyen N."/>
            <person name="Okwuonu G."/>
            <person name="Ongeri F."/>
            <person name="Pham C."/>
            <person name="Simmons D."/>
            <person name="Wilczek-Boney K."/>
            <person name="Hale W."/>
            <person name="Jakkamsetti A."/>
            <person name="Pham P."/>
            <person name="Ruth R."/>
            <person name="San Lucas F."/>
            <person name="Warren J."/>
            <person name="Zhang J."/>
            <person name="Zhao Z."/>
            <person name="Zhou C."/>
            <person name="Zhu D."/>
            <person name="Lee S."/>
            <person name="Bess C."/>
            <person name="Blankenburg K."/>
            <person name="Forbes L."/>
            <person name="Fu Q."/>
            <person name="Gubbala S."/>
            <person name="Hirani K."/>
            <person name="Jayaseelan J.C."/>
            <person name="Lara F."/>
            <person name="Munidasa M."/>
            <person name="Palculict T."/>
            <person name="Patil S."/>
            <person name="Pu L.-L."/>
            <person name="Saada N."/>
            <person name="Tang L."/>
            <person name="Weissenberger G."/>
            <person name="Zhu Y."/>
            <person name="Hemphill L."/>
            <person name="Shang Y."/>
            <person name="Youmans B."/>
            <person name="Ayvaz T."/>
            <person name="Ross M."/>
            <person name="Santibanez J."/>
            <person name="Aqrawi P."/>
            <person name="Gross S."/>
            <person name="Joshi V."/>
            <person name="Fowler G."/>
            <person name="Nazareth L."/>
            <person name="Reid J."/>
            <person name="Worley K."/>
            <person name="Petrosino J."/>
            <person name="Highlander S."/>
            <person name="Gibbs R."/>
        </authorList>
    </citation>
    <scope>NUCLEOTIDE SEQUENCE [LARGE SCALE GENOMIC DNA]</scope>
    <source>
        <strain evidence="1 2">DSM 4582</strain>
    </source>
</reference>
<name>D4EA57_SEROD</name>
<comment type="caution">
    <text evidence="1">The sequence shown here is derived from an EMBL/GenBank/DDBJ whole genome shotgun (WGS) entry which is preliminary data.</text>
</comment>
<protein>
    <submittedName>
        <fullName evidence="1">Uncharacterized protein</fullName>
    </submittedName>
</protein>
<sequence>MTCYEMRLFEQFSAPPYIMKIKDILIKKKLFKMWPLEVKS</sequence>
<dbReference type="EMBL" id="ADBY01000080">
    <property type="protein sequence ID" value="EFE93325.1"/>
    <property type="molecule type" value="Genomic_DNA"/>
</dbReference>
<evidence type="ECO:0000313" key="2">
    <source>
        <dbReference type="Proteomes" id="UP000005723"/>
    </source>
</evidence>
<proteinExistence type="predicted"/>
<organism evidence="1 2">
    <name type="scientific">Serratia odorifera DSM 4582</name>
    <dbReference type="NCBI Taxonomy" id="667129"/>
    <lineage>
        <taxon>Bacteria</taxon>
        <taxon>Pseudomonadati</taxon>
        <taxon>Pseudomonadota</taxon>
        <taxon>Gammaproteobacteria</taxon>
        <taxon>Enterobacterales</taxon>
        <taxon>Yersiniaceae</taxon>
        <taxon>Serratia</taxon>
    </lineage>
</organism>
<evidence type="ECO:0000313" key="1">
    <source>
        <dbReference type="EMBL" id="EFE93325.1"/>
    </source>
</evidence>
<keyword evidence="2" id="KW-1185">Reference proteome</keyword>
<gene>
    <name evidence="1" type="ORF">HMPREF0758_5057</name>
</gene>
<dbReference type="Proteomes" id="UP000005723">
    <property type="component" value="Unassembled WGS sequence"/>
</dbReference>
<accession>D4EA57</accession>